<protein>
    <submittedName>
        <fullName evidence="2">Uncharacterized protein</fullName>
    </submittedName>
</protein>
<accession>A0A314XQR7</accession>
<keyword evidence="1" id="KW-1133">Transmembrane helix</keyword>
<gene>
    <name evidence="2" type="ORF">Pyn_15803</name>
</gene>
<organism evidence="2 3">
    <name type="scientific">Prunus yedoensis var. nudiflora</name>
    <dbReference type="NCBI Taxonomy" id="2094558"/>
    <lineage>
        <taxon>Eukaryota</taxon>
        <taxon>Viridiplantae</taxon>
        <taxon>Streptophyta</taxon>
        <taxon>Embryophyta</taxon>
        <taxon>Tracheophyta</taxon>
        <taxon>Spermatophyta</taxon>
        <taxon>Magnoliopsida</taxon>
        <taxon>eudicotyledons</taxon>
        <taxon>Gunneridae</taxon>
        <taxon>Pentapetalae</taxon>
        <taxon>rosids</taxon>
        <taxon>fabids</taxon>
        <taxon>Rosales</taxon>
        <taxon>Rosaceae</taxon>
        <taxon>Amygdaloideae</taxon>
        <taxon>Amygdaleae</taxon>
        <taxon>Prunus</taxon>
    </lineage>
</organism>
<reference evidence="2 3" key="1">
    <citation type="submission" date="2018-02" db="EMBL/GenBank/DDBJ databases">
        <title>Draft genome of wild Prunus yedoensis var. nudiflora.</title>
        <authorList>
            <person name="Baek S."/>
            <person name="Kim J.-H."/>
            <person name="Choi K."/>
            <person name="Kim G.-B."/>
            <person name="Cho A."/>
            <person name="Jang H."/>
            <person name="Shin C.-H."/>
            <person name="Yu H.-J."/>
            <person name="Mun J.-H."/>
        </authorList>
    </citation>
    <scope>NUCLEOTIDE SEQUENCE [LARGE SCALE GENOMIC DNA]</scope>
    <source>
        <strain evidence="3">cv. Jeju island</strain>
        <tissue evidence="2">Leaf</tissue>
    </source>
</reference>
<keyword evidence="1" id="KW-0812">Transmembrane</keyword>
<keyword evidence="3" id="KW-1185">Reference proteome</keyword>
<comment type="caution">
    <text evidence="2">The sequence shown here is derived from an EMBL/GenBank/DDBJ whole genome shotgun (WGS) entry which is preliminary data.</text>
</comment>
<dbReference type="EMBL" id="PJQY01002327">
    <property type="protein sequence ID" value="PQP94698.1"/>
    <property type="molecule type" value="Genomic_DNA"/>
</dbReference>
<name>A0A314XQR7_PRUYE</name>
<dbReference type="OrthoDB" id="1193476at2759"/>
<dbReference type="AlphaFoldDB" id="A0A314XQR7"/>
<dbReference type="Proteomes" id="UP000250321">
    <property type="component" value="Unassembled WGS sequence"/>
</dbReference>
<evidence type="ECO:0000313" key="2">
    <source>
        <dbReference type="EMBL" id="PQP94698.1"/>
    </source>
</evidence>
<evidence type="ECO:0000256" key="1">
    <source>
        <dbReference type="SAM" id="Phobius"/>
    </source>
</evidence>
<evidence type="ECO:0000313" key="3">
    <source>
        <dbReference type="Proteomes" id="UP000250321"/>
    </source>
</evidence>
<proteinExistence type="predicted"/>
<sequence>MRMKRVVMVDGIRHIWAAPPVNKKPVFPQLPKASLEGDDVSGVELLLLDESAPALCHHIALAAVPVGVSKPPWLPIPVLEIEQKPLLVGGRIQRKVLLCVLLWDDEAIELPHIAWRHNFVEHVLPFYGDWVFFSSTAVVFFIIISISRR</sequence>
<feature type="transmembrane region" description="Helical" evidence="1">
    <location>
        <begin position="126"/>
        <end position="146"/>
    </location>
</feature>
<keyword evidence="1" id="KW-0472">Membrane</keyword>